<dbReference type="Pfam" id="PF01263">
    <property type="entry name" value="Aldose_epim"/>
    <property type="match status" value="1"/>
</dbReference>
<evidence type="ECO:0008006" key="3">
    <source>
        <dbReference type="Google" id="ProtNLM"/>
    </source>
</evidence>
<evidence type="ECO:0000313" key="2">
    <source>
        <dbReference type="Proteomes" id="UP000823634"/>
    </source>
</evidence>
<dbReference type="GO" id="GO:0033499">
    <property type="term" value="P:galactose catabolic process via UDP-galactose, Leloir pathway"/>
    <property type="evidence" value="ECO:0007669"/>
    <property type="project" value="TreeGrafter"/>
</dbReference>
<dbReference type="InterPro" id="IPR014718">
    <property type="entry name" value="GH-type_carb-bd"/>
</dbReference>
<dbReference type="GO" id="GO:0004034">
    <property type="term" value="F:aldose 1-epimerase activity"/>
    <property type="evidence" value="ECO:0007669"/>
    <property type="project" value="TreeGrafter"/>
</dbReference>
<sequence length="329" mass="36494">MEVKVESGSGHVSIAIEDPSSCFGLTLSDVGAGVDSIRFKGEEMSANAFSYRLCKGYFGRTIAPVAGRIKGARYELGGKQYRLEANEGANSLHSSSIALSFKRWDYKIRQDEKKVCVIFSFPFSPDAESYPGEVDIHAVYTVTSGVPGFDLVYVSTPKRDSPLNLTNHLYFDLGETGLENISFRINASFAAYYDGELLPLGVKPVSPALDFRRFKRVTRDILAPELQANPRLKGYDHAFVFDGPIGEFEARGRRFGMKMLTSAPAVQVFTSNSPSSLTYASGRKDGRYASFTCEPVKRSDRFDSFIVKAGEKDVQTNCYRFFEIPEEGK</sequence>
<reference evidence="1" key="2">
    <citation type="journal article" date="2021" name="PeerJ">
        <title>Extensive microbial diversity within the chicken gut microbiome revealed by metagenomics and culture.</title>
        <authorList>
            <person name="Gilroy R."/>
            <person name="Ravi A."/>
            <person name="Getino M."/>
            <person name="Pursley I."/>
            <person name="Horton D.L."/>
            <person name="Alikhan N.F."/>
            <person name="Baker D."/>
            <person name="Gharbi K."/>
            <person name="Hall N."/>
            <person name="Watson M."/>
            <person name="Adriaenssens E.M."/>
            <person name="Foster-Nyarko E."/>
            <person name="Jarju S."/>
            <person name="Secka A."/>
            <person name="Antonio M."/>
            <person name="Oren A."/>
            <person name="Chaudhuri R.R."/>
            <person name="La Ragione R."/>
            <person name="Hildebrand F."/>
            <person name="Pallen M.J."/>
        </authorList>
    </citation>
    <scope>NUCLEOTIDE SEQUENCE</scope>
    <source>
        <strain evidence="1">17113</strain>
    </source>
</reference>
<dbReference type="InterPro" id="IPR011013">
    <property type="entry name" value="Gal_mutarotase_sf_dom"/>
</dbReference>
<dbReference type="GO" id="GO:0030246">
    <property type="term" value="F:carbohydrate binding"/>
    <property type="evidence" value="ECO:0007669"/>
    <property type="project" value="InterPro"/>
</dbReference>
<protein>
    <recommendedName>
        <fullName evidence="3">Aldose 1-epimerase</fullName>
    </recommendedName>
</protein>
<name>A0A9D9DHL1_9FIRM</name>
<proteinExistence type="predicted"/>
<dbReference type="PANTHER" id="PTHR10091">
    <property type="entry name" value="ALDOSE-1-EPIMERASE"/>
    <property type="match status" value="1"/>
</dbReference>
<reference evidence="1" key="1">
    <citation type="submission" date="2020-10" db="EMBL/GenBank/DDBJ databases">
        <authorList>
            <person name="Gilroy R."/>
        </authorList>
    </citation>
    <scope>NUCLEOTIDE SEQUENCE</scope>
    <source>
        <strain evidence="1">17113</strain>
    </source>
</reference>
<evidence type="ECO:0000313" key="1">
    <source>
        <dbReference type="EMBL" id="MBO8426868.1"/>
    </source>
</evidence>
<dbReference type="Gene3D" id="2.70.98.10">
    <property type="match status" value="1"/>
</dbReference>
<dbReference type="SUPFAM" id="SSF74650">
    <property type="entry name" value="Galactose mutarotase-like"/>
    <property type="match status" value="1"/>
</dbReference>
<comment type="caution">
    <text evidence="1">The sequence shown here is derived from an EMBL/GenBank/DDBJ whole genome shotgun (WGS) entry which is preliminary data.</text>
</comment>
<dbReference type="Proteomes" id="UP000823634">
    <property type="component" value="Unassembled WGS sequence"/>
</dbReference>
<dbReference type="EMBL" id="JADINA010000039">
    <property type="protein sequence ID" value="MBO8426868.1"/>
    <property type="molecule type" value="Genomic_DNA"/>
</dbReference>
<dbReference type="PANTHER" id="PTHR10091:SF0">
    <property type="entry name" value="GALACTOSE MUTAROTASE"/>
    <property type="match status" value="1"/>
</dbReference>
<dbReference type="GO" id="GO:0006006">
    <property type="term" value="P:glucose metabolic process"/>
    <property type="evidence" value="ECO:0007669"/>
    <property type="project" value="TreeGrafter"/>
</dbReference>
<gene>
    <name evidence="1" type="ORF">IAC61_06135</name>
</gene>
<organism evidence="1 2">
    <name type="scientific">Candidatus Alloenteromonas pullistercoris</name>
    <dbReference type="NCBI Taxonomy" id="2840785"/>
    <lineage>
        <taxon>Bacteria</taxon>
        <taxon>Bacillati</taxon>
        <taxon>Bacillota</taxon>
        <taxon>Bacillota incertae sedis</taxon>
        <taxon>Candidatus Alloenteromonas</taxon>
    </lineage>
</organism>
<dbReference type="InterPro" id="IPR008183">
    <property type="entry name" value="Aldose_1/G6P_1-epimerase"/>
</dbReference>
<dbReference type="AlphaFoldDB" id="A0A9D9DHL1"/>
<accession>A0A9D9DHL1</accession>